<sequence length="431" mass="47127">MKKLSKLFLAIAGSSTLFTLPLVAAACGQTTHPQRPSEFFADVKKNDTYSLNQDQINNMGKTAVITDGGDINDISFNQSAWEGVLNFMEQVKAPIQKYDVFKVIDGTFQEAYKRALAQGYKYWVLPGFLHQEQIKKFYTEHKEEMKKKGVRLIAVDFTLEGIADQGMGISINFKTKEGGFMAGYAAGKFLSQYSNAADRTISTFGGGAFPGVTDFNEGFYKGILKWNKEQTDKNKRITSTDGENVHLNSGFEPKDTMTSVINSVLSKNPKMVLPVAGPATNATVQNQSFGNKLIVGVNTDQANTVSKHKDRFFTSILKKIGQSVYDVIASIITGQVQSNLGEFKDGEKSAALEKGVAEGWVGLSKTHLTGEDQAKATEALEAAKKIFDGLDETHKKWLAGGYVKAEDTSETSDIQTRINALSKAINESAQA</sequence>
<keyword evidence="4" id="KW-0677">Repeat</keyword>
<dbReference type="InterPro" id="IPR050957">
    <property type="entry name" value="BMP_lipoprotein"/>
</dbReference>
<dbReference type="InterPro" id="IPR049890">
    <property type="entry name" value="VlpA-F-like_signal"/>
</dbReference>
<dbReference type="eggNOG" id="COG1744">
    <property type="taxonomic scope" value="Bacteria"/>
</dbReference>
<evidence type="ECO:0000256" key="7">
    <source>
        <dbReference type="ARBA" id="ARBA00023288"/>
    </source>
</evidence>
<evidence type="ECO:0000256" key="5">
    <source>
        <dbReference type="ARBA" id="ARBA00023136"/>
    </source>
</evidence>
<dbReference type="PROSITE" id="PS51257">
    <property type="entry name" value="PROKAR_LIPOPROTEIN"/>
    <property type="match status" value="1"/>
</dbReference>
<dbReference type="KEGG" id="mat:MARTH_orf819"/>
<dbReference type="Gene3D" id="3.40.50.2300">
    <property type="match status" value="2"/>
</dbReference>
<dbReference type="Proteomes" id="UP000008812">
    <property type="component" value="Chromosome"/>
</dbReference>
<dbReference type="RefSeq" id="WP_012498505.1">
    <property type="nucleotide sequence ID" value="NC_011025.1"/>
</dbReference>
<dbReference type="PANTHER" id="PTHR34296:SF2">
    <property type="entry name" value="ABC TRANSPORTER GUANOSINE-BINDING PROTEIN NUPN"/>
    <property type="match status" value="1"/>
</dbReference>
<dbReference type="InterPro" id="IPR008107">
    <property type="entry name" value="Mycoplasma_p48"/>
</dbReference>
<dbReference type="STRING" id="243272.MARTH_orf819"/>
<accession>B3PNE6</accession>
<feature type="signal peptide" evidence="8">
    <location>
        <begin position="1"/>
        <end position="24"/>
    </location>
</feature>
<dbReference type="EMBL" id="CP001047">
    <property type="protein sequence ID" value="ACF07548.1"/>
    <property type="molecule type" value="Genomic_DNA"/>
</dbReference>
<keyword evidence="6" id="KW-0564">Palmitate</keyword>
<evidence type="ECO:0000256" key="6">
    <source>
        <dbReference type="ARBA" id="ARBA00023139"/>
    </source>
</evidence>
<keyword evidence="2" id="KW-1003">Cell membrane</keyword>
<evidence type="ECO:0000256" key="1">
    <source>
        <dbReference type="ARBA" id="ARBA00004193"/>
    </source>
</evidence>
<dbReference type="HOGENOM" id="CLU_027135_0_0_14"/>
<dbReference type="Pfam" id="PF02608">
    <property type="entry name" value="Bmp"/>
    <property type="match status" value="1"/>
</dbReference>
<dbReference type="AlphaFoldDB" id="B3PNE6"/>
<dbReference type="PANTHER" id="PTHR34296">
    <property type="entry name" value="TRANSCRIPTIONAL ACTIVATOR PROTEIN MED"/>
    <property type="match status" value="1"/>
</dbReference>
<organism evidence="10 11">
    <name type="scientific">Metamycoplasma arthritidis (strain 158L3-1)</name>
    <name type="common">Mycoplasma arthritidis</name>
    <dbReference type="NCBI Taxonomy" id="243272"/>
    <lineage>
        <taxon>Bacteria</taxon>
        <taxon>Bacillati</taxon>
        <taxon>Mycoplasmatota</taxon>
        <taxon>Mycoplasmoidales</taxon>
        <taxon>Metamycoplasmataceae</taxon>
        <taxon>Metamycoplasma</taxon>
    </lineage>
</organism>
<keyword evidence="11" id="KW-1185">Reference proteome</keyword>
<dbReference type="GO" id="GO:0005886">
    <property type="term" value="C:plasma membrane"/>
    <property type="evidence" value="ECO:0007669"/>
    <property type="project" value="UniProtKB-SubCell"/>
</dbReference>
<reference evidence="10 11" key="1">
    <citation type="journal article" date="2008" name="Infect. Immun.">
        <title>Genome of Mycoplasma arthritidis.</title>
        <authorList>
            <person name="Dybvig K."/>
            <person name="Zuhua C."/>
            <person name="Lao P."/>
            <person name="Jordan D.S."/>
            <person name="French C.T."/>
            <person name="Tu A.H."/>
            <person name="Loraine A.E."/>
        </authorList>
    </citation>
    <scope>NUCLEOTIDE SEQUENCE [LARGE SCALE GENOMIC DNA]</scope>
    <source>
        <strain evidence="10 11">158L3-1</strain>
    </source>
</reference>
<evidence type="ECO:0000313" key="10">
    <source>
        <dbReference type="EMBL" id="ACF07548.1"/>
    </source>
</evidence>
<protein>
    <submittedName>
        <fullName evidence="10">Macrophage activating lipoprotein-404, sugar ABC transporter binding lipoprotein</fullName>
    </submittedName>
</protein>
<dbReference type="PIRSF" id="PIRSF032900">
    <property type="entry name" value="Mycoplasma_p48"/>
    <property type="match status" value="1"/>
</dbReference>
<dbReference type="InterPro" id="IPR003760">
    <property type="entry name" value="PnrA-like"/>
</dbReference>
<keyword evidence="7 10" id="KW-0449">Lipoprotein</keyword>
<keyword evidence="3 8" id="KW-0732">Signal</keyword>
<keyword evidence="5" id="KW-0472">Membrane</keyword>
<evidence type="ECO:0000259" key="9">
    <source>
        <dbReference type="Pfam" id="PF02608"/>
    </source>
</evidence>
<feature type="chain" id="PRO_5002796737" evidence="8">
    <location>
        <begin position="25"/>
        <end position="431"/>
    </location>
</feature>
<dbReference type="PRINTS" id="PR01733">
    <property type="entry name" value="LIPPROTEIN48"/>
</dbReference>
<comment type="subcellular location">
    <subcellularLocation>
        <location evidence="1">Cell membrane</location>
        <topology evidence="1">Lipid-anchor</topology>
    </subcellularLocation>
</comment>
<evidence type="ECO:0000256" key="2">
    <source>
        <dbReference type="ARBA" id="ARBA00022475"/>
    </source>
</evidence>
<evidence type="ECO:0000256" key="4">
    <source>
        <dbReference type="ARBA" id="ARBA00022737"/>
    </source>
</evidence>
<evidence type="ECO:0000313" key="11">
    <source>
        <dbReference type="Proteomes" id="UP000008812"/>
    </source>
</evidence>
<dbReference type="NCBIfam" id="NF033817">
    <property type="entry name" value="Mplas_variab_LP"/>
    <property type="match status" value="1"/>
</dbReference>
<feature type="domain" description="ABC transporter substrate-binding protein PnrA-like" evidence="9">
    <location>
        <begin position="62"/>
        <end position="364"/>
    </location>
</feature>
<evidence type="ECO:0000256" key="8">
    <source>
        <dbReference type="SAM" id="SignalP"/>
    </source>
</evidence>
<proteinExistence type="predicted"/>
<name>B3PNE6_META1</name>
<gene>
    <name evidence="10" type="ordered locus">MARTH_orf819</name>
</gene>
<evidence type="ECO:0000256" key="3">
    <source>
        <dbReference type="ARBA" id="ARBA00022729"/>
    </source>
</evidence>